<dbReference type="GO" id="GO:0009791">
    <property type="term" value="P:post-embryonic development"/>
    <property type="evidence" value="ECO:0007669"/>
    <property type="project" value="UniProtKB-ARBA"/>
</dbReference>
<dbReference type="GO" id="GO:0002229">
    <property type="term" value="P:defense response to oomycetes"/>
    <property type="evidence" value="ECO:0007669"/>
    <property type="project" value="UniProtKB-ARBA"/>
</dbReference>
<dbReference type="PROSITE" id="PS50011">
    <property type="entry name" value="PROTEIN_KINASE_DOM"/>
    <property type="match status" value="1"/>
</dbReference>
<dbReference type="Gene3D" id="1.10.510.10">
    <property type="entry name" value="Transferase(Phosphotransferase) domain 1"/>
    <property type="match status" value="1"/>
</dbReference>
<organism evidence="16 17">
    <name type="scientific">Chara braunii</name>
    <name type="common">Braun's stonewort</name>
    <dbReference type="NCBI Taxonomy" id="69332"/>
    <lineage>
        <taxon>Eukaryota</taxon>
        <taxon>Viridiplantae</taxon>
        <taxon>Streptophyta</taxon>
        <taxon>Charophyceae</taxon>
        <taxon>Charales</taxon>
        <taxon>Characeae</taxon>
        <taxon>Chara</taxon>
    </lineage>
</organism>
<comment type="similarity">
    <text evidence="2">Belongs to the protein kinase superfamily. Ser/Thr protein kinase family.</text>
</comment>
<dbReference type="OMA" id="YNGHEAW"/>
<dbReference type="Pfam" id="PF07714">
    <property type="entry name" value="PK_Tyr_Ser-Thr"/>
    <property type="match status" value="1"/>
</dbReference>
<evidence type="ECO:0000256" key="12">
    <source>
        <dbReference type="ARBA" id="ARBA00023170"/>
    </source>
</evidence>
<comment type="subcellular location">
    <subcellularLocation>
        <location evidence="1">Cell membrane</location>
        <topology evidence="1">Single-pass type I membrane protein</topology>
    </subcellularLocation>
</comment>
<feature type="domain" description="Protein kinase" evidence="15">
    <location>
        <begin position="1015"/>
        <end position="1290"/>
    </location>
</feature>
<keyword evidence="17" id="KW-1185">Reference proteome</keyword>
<dbReference type="Gene3D" id="3.30.200.20">
    <property type="entry name" value="Phosphorylase Kinase, domain 1"/>
    <property type="match status" value="1"/>
</dbReference>
<dbReference type="EMBL" id="BFEA01000087">
    <property type="protein sequence ID" value="GBG67438.1"/>
    <property type="molecule type" value="Genomic_DNA"/>
</dbReference>
<dbReference type="FunFam" id="3.80.10.10:FF:000453">
    <property type="entry name" value="Leucine-rich receptor-like protein kinase family protein"/>
    <property type="match status" value="1"/>
</dbReference>
<keyword evidence="3" id="KW-1003">Cell membrane</keyword>
<evidence type="ECO:0000256" key="3">
    <source>
        <dbReference type="ARBA" id="ARBA00022475"/>
    </source>
</evidence>
<evidence type="ECO:0000256" key="7">
    <source>
        <dbReference type="ARBA" id="ARBA00022737"/>
    </source>
</evidence>
<dbReference type="SMR" id="A0A388KBK1"/>
<proteinExistence type="inferred from homology"/>
<dbReference type="InterPro" id="IPR011009">
    <property type="entry name" value="Kinase-like_dom_sf"/>
</dbReference>
<dbReference type="SUPFAM" id="SSF56112">
    <property type="entry name" value="Protein kinase-like (PK-like)"/>
    <property type="match status" value="1"/>
</dbReference>
<evidence type="ECO:0000256" key="2">
    <source>
        <dbReference type="ARBA" id="ARBA00008684"/>
    </source>
</evidence>
<evidence type="ECO:0000256" key="1">
    <source>
        <dbReference type="ARBA" id="ARBA00004251"/>
    </source>
</evidence>
<keyword evidence="4" id="KW-0433">Leucine-rich repeat</keyword>
<evidence type="ECO:0000259" key="15">
    <source>
        <dbReference type="PROSITE" id="PS50011"/>
    </source>
</evidence>
<dbReference type="InterPro" id="IPR032675">
    <property type="entry name" value="LRR_dom_sf"/>
</dbReference>
<evidence type="ECO:0000256" key="11">
    <source>
        <dbReference type="ARBA" id="ARBA00023136"/>
    </source>
</evidence>
<dbReference type="InterPro" id="IPR003591">
    <property type="entry name" value="Leu-rich_rpt_typical-subtyp"/>
</dbReference>
<dbReference type="GO" id="GO:0005524">
    <property type="term" value="F:ATP binding"/>
    <property type="evidence" value="ECO:0007669"/>
    <property type="project" value="UniProtKB-KW"/>
</dbReference>
<keyword evidence="11 14" id="KW-0472">Membrane</keyword>
<dbReference type="InterPro" id="IPR055414">
    <property type="entry name" value="LRR_R13L4/SHOC2-like"/>
</dbReference>
<evidence type="ECO:0000256" key="8">
    <source>
        <dbReference type="ARBA" id="ARBA00022741"/>
    </source>
</evidence>
<feature type="transmembrane region" description="Helical" evidence="14">
    <location>
        <begin position="940"/>
        <end position="963"/>
    </location>
</feature>
<evidence type="ECO:0000313" key="17">
    <source>
        <dbReference type="Proteomes" id="UP000265515"/>
    </source>
</evidence>
<dbReference type="Gene3D" id="3.80.10.10">
    <property type="entry name" value="Ribonuclease Inhibitor"/>
    <property type="match status" value="2"/>
</dbReference>
<evidence type="ECO:0000256" key="14">
    <source>
        <dbReference type="SAM" id="Phobius"/>
    </source>
</evidence>
<dbReference type="InterPro" id="IPR051824">
    <property type="entry name" value="LRR_Rcpt-Like_S/T_Kinase"/>
</dbReference>
<dbReference type="SMART" id="SM00220">
    <property type="entry name" value="S_TKc"/>
    <property type="match status" value="1"/>
</dbReference>
<dbReference type="PANTHER" id="PTHR48006">
    <property type="entry name" value="LEUCINE-RICH REPEAT-CONTAINING PROTEIN DDB_G0281931-RELATED"/>
    <property type="match status" value="1"/>
</dbReference>
<keyword evidence="8" id="KW-0547">Nucleotide-binding</keyword>
<dbReference type="SMART" id="SM00369">
    <property type="entry name" value="LRR_TYP"/>
    <property type="match status" value="6"/>
</dbReference>
<evidence type="ECO:0000313" key="16">
    <source>
        <dbReference type="EMBL" id="GBG67438.1"/>
    </source>
</evidence>
<dbReference type="Gramene" id="GBG67438">
    <property type="protein sequence ID" value="GBG67438"/>
    <property type="gene ID" value="CBR_g573"/>
</dbReference>
<dbReference type="OrthoDB" id="676979at2759"/>
<keyword evidence="13" id="KW-0325">Glycoprotein</keyword>
<dbReference type="InterPro" id="IPR013210">
    <property type="entry name" value="LRR_N_plant-typ"/>
</dbReference>
<accession>A0A388KBK1</accession>
<keyword evidence="7" id="KW-0677">Repeat</keyword>
<evidence type="ECO:0000256" key="6">
    <source>
        <dbReference type="ARBA" id="ARBA00022729"/>
    </source>
</evidence>
<name>A0A388KBK1_CHABU</name>
<keyword evidence="9" id="KW-0067">ATP-binding</keyword>
<dbReference type="SUPFAM" id="SSF52058">
    <property type="entry name" value="L domain-like"/>
    <property type="match status" value="2"/>
</dbReference>
<dbReference type="Pfam" id="PF08263">
    <property type="entry name" value="LRRNT_2"/>
    <property type="match status" value="1"/>
</dbReference>
<keyword evidence="10 14" id="KW-1133">Transmembrane helix</keyword>
<dbReference type="FunFam" id="3.80.10.10:FF:000129">
    <property type="entry name" value="Leucine-rich repeat receptor-like kinase"/>
    <property type="match status" value="1"/>
</dbReference>
<dbReference type="GO" id="GO:0004672">
    <property type="term" value="F:protein kinase activity"/>
    <property type="evidence" value="ECO:0007669"/>
    <property type="project" value="InterPro"/>
</dbReference>
<dbReference type="InterPro" id="IPR008271">
    <property type="entry name" value="Ser/Thr_kinase_AS"/>
</dbReference>
<gene>
    <name evidence="16" type="ORF">CBR_g573</name>
</gene>
<dbReference type="Pfam" id="PF23598">
    <property type="entry name" value="LRR_14"/>
    <property type="match status" value="1"/>
</dbReference>
<comment type="caution">
    <text evidence="16">The sequence shown here is derived from an EMBL/GenBank/DDBJ whole genome shotgun (WGS) entry which is preliminary data.</text>
</comment>
<keyword evidence="6" id="KW-0732">Signal</keyword>
<evidence type="ECO:0000256" key="4">
    <source>
        <dbReference type="ARBA" id="ARBA00022614"/>
    </source>
</evidence>
<evidence type="ECO:0000256" key="9">
    <source>
        <dbReference type="ARBA" id="ARBA00022840"/>
    </source>
</evidence>
<dbReference type="InterPro" id="IPR001611">
    <property type="entry name" value="Leu-rich_rpt"/>
</dbReference>
<dbReference type="PROSITE" id="PS00108">
    <property type="entry name" value="PROTEIN_KINASE_ST"/>
    <property type="match status" value="1"/>
</dbReference>
<dbReference type="PANTHER" id="PTHR48006:SF84">
    <property type="entry name" value="REPEAT TRANSMEMBRANE PROTEIN KINASE, PUTATIVE, EXPRESSED-RELATED"/>
    <property type="match status" value="1"/>
</dbReference>
<dbReference type="InterPro" id="IPR001245">
    <property type="entry name" value="Ser-Thr/Tyr_kinase_cat_dom"/>
</dbReference>
<keyword evidence="5 14" id="KW-0812">Transmembrane</keyword>
<dbReference type="InterPro" id="IPR000719">
    <property type="entry name" value="Prot_kinase_dom"/>
</dbReference>
<dbReference type="CDD" id="cd14066">
    <property type="entry name" value="STKc_IRAK"/>
    <property type="match status" value="1"/>
</dbReference>
<sequence>MEEYRYWRACFARGLIGSQSGFWWHKAMTSHKIGLFKKGGQIGAVGKILAVLLLLGMVADLPDSVQGAAVDHVSTLLEFRNIYCDLPDWVNTSNPCVGNWTGITCSAVAGDLEITEINLRNRSCYGTIPRSLQNIRTLTSLRLEYNNFTDNFPGFLHMLPELRYLDLTNNTISGSLPREIANFTSLEILNVSNNRLNGVLPEEFVMLKKLRNIAVPERGSVGMEELFPELGEEAGVAITNDILGEAVVSGDMVEEENGNVFGMELDVGHGGIDFLRGFVVGAAEEGIGNAVALAKGVTNGKEDGENLAEMIKVGLEGGAKNKDVVEVDHDTNFEEVAKDVVHGGLECGGGVSETERHYEKLVVPEAGAEGGLVGVLLADADLVEATAEVDLGEVFGSTEAIKKFGYPGKQILVLDRDPVQGAVVRAHAEFRGAILLDEETAGTEGGGARLNESFFKEFIELALHFFGLGDGELVWGAARGGVAGLEIDGVGNTLVGRAEVRKAIMVEKAGKEIGERQLGLMGEGCGEVGEAYPLAGDEDVVGNESRRDVEAEGANVMDESLGGAGLAEVAKLIDVVINGLLRTEGGDEKVGPLKEGDAGKVVGSAVVGFEEKEDVLVGEAGERRDIGGAEGTRNVPVARDNASEVVEVAVVGRGVVAGNTLVSGGVLGGLPANLHTMESLLEFNVSRNQFGGELTAKIGLLPKIEILDISRNYFRGFLPEEIGNLTTLKYLDLNTNGFNGPLPHSIGKLIQLETLGIRANGFGEDIPKELANLKNLTRLFLRYNQFGGLIPSELGDLTGLVELFLNDNKLTGGIPETFEHLTNLKSFHVGGNKLSGRIPSFLGKFKDLKLLNLSNNSFSGRIPWTLTDITYPKGELKTILLYWNDLSGEVPEGFQNINMSGDGNFTITDNPRLCGNGTMYGVSVYKAGLKPCVPEHVSTVMIVVIVLSALVVIFCSVAIVLLYRRKQQLARAKWEAMVCQQDGQEHDEENAPSEVPTFKPCGVNYSVAEIEKATSNFAILLGRGGYGPVYKAVLPDGVEAAVKIQQKHTKQGDQEFITENELLGRLHHKKLVNLLGYCTNDVVRMLVYEFKSNGSLFSHLHGEKAHPEKITWPMRLKIALDVAEGLQYLHHGADPPVIHRDIKSGNILLDVHFNAYIADFGISKEGPTDLGNNMTVGVTSVVKGTPGYLDPEYFYSRKLTRKSDVYSFGVLLMELLTGTNPCTSGVSLSEIARSLDQSMKIADLIDPSLCGDYNGHEAWTMAQVAAKCVHRDVDKRPRMKAVLAMLENQIPVPIGDTNTEEFTGECSAVKLLPGQCGSDANGRSFGSSSPRNLKTDIKFATASEGTDEEKVITIVEESLTNFYPR</sequence>
<evidence type="ECO:0000256" key="13">
    <source>
        <dbReference type="ARBA" id="ARBA00023180"/>
    </source>
</evidence>
<reference evidence="16 17" key="1">
    <citation type="journal article" date="2018" name="Cell">
        <title>The Chara Genome: Secondary Complexity and Implications for Plant Terrestrialization.</title>
        <authorList>
            <person name="Nishiyama T."/>
            <person name="Sakayama H."/>
            <person name="Vries J.D."/>
            <person name="Buschmann H."/>
            <person name="Saint-Marcoux D."/>
            <person name="Ullrich K.K."/>
            <person name="Haas F.B."/>
            <person name="Vanderstraeten L."/>
            <person name="Becker D."/>
            <person name="Lang D."/>
            <person name="Vosolsobe S."/>
            <person name="Rombauts S."/>
            <person name="Wilhelmsson P.K.I."/>
            <person name="Janitza P."/>
            <person name="Kern R."/>
            <person name="Heyl A."/>
            <person name="Rumpler F."/>
            <person name="Villalobos L.I.A.C."/>
            <person name="Clay J.M."/>
            <person name="Skokan R."/>
            <person name="Toyoda A."/>
            <person name="Suzuki Y."/>
            <person name="Kagoshima H."/>
            <person name="Schijlen E."/>
            <person name="Tajeshwar N."/>
            <person name="Catarino B."/>
            <person name="Hetherington A.J."/>
            <person name="Saltykova A."/>
            <person name="Bonnot C."/>
            <person name="Breuninger H."/>
            <person name="Symeonidi A."/>
            <person name="Radhakrishnan G.V."/>
            <person name="Van Nieuwerburgh F."/>
            <person name="Deforce D."/>
            <person name="Chang C."/>
            <person name="Karol K.G."/>
            <person name="Hedrich R."/>
            <person name="Ulvskov P."/>
            <person name="Glockner G."/>
            <person name="Delwiche C.F."/>
            <person name="Petrasek J."/>
            <person name="Van de Peer Y."/>
            <person name="Friml J."/>
            <person name="Beilby M."/>
            <person name="Dolan L."/>
            <person name="Kohara Y."/>
            <person name="Sugano S."/>
            <person name="Fujiyama A."/>
            <person name="Delaux P.-M."/>
            <person name="Quint M."/>
            <person name="TheiBen G."/>
            <person name="Hagemann M."/>
            <person name="Harholt J."/>
            <person name="Dunand C."/>
            <person name="Zachgo S."/>
            <person name="Langdale J."/>
            <person name="Maumus F."/>
            <person name="Straeten D.V.D."/>
            <person name="Gould S.B."/>
            <person name="Rensing S.A."/>
        </authorList>
    </citation>
    <scope>NUCLEOTIDE SEQUENCE [LARGE SCALE GENOMIC DNA]</scope>
    <source>
        <strain evidence="16 17">S276</strain>
    </source>
</reference>
<dbReference type="Proteomes" id="UP000265515">
    <property type="component" value="Unassembled WGS sequence"/>
</dbReference>
<dbReference type="FunFam" id="1.10.510.10:FF:000240">
    <property type="entry name" value="Lectin-domain containing receptor kinase A4.3"/>
    <property type="match status" value="1"/>
</dbReference>
<protein>
    <recommendedName>
        <fullName evidence="15">Protein kinase domain-containing protein</fullName>
    </recommendedName>
</protein>
<evidence type="ECO:0000256" key="10">
    <source>
        <dbReference type="ARBA" id="ARBA00022989"/>
    </source>
</evidence>
<dbReference type="Pfam" id="PF13855">
    <property type="entry name" value="LRR_8"/>
    <property type="match status" value="1"/>
</dbReference>
<evidence type="ECO:0000256" key="5">
    <source>
        <dbReference type="ARBA" id="ARBA00022692"/>
    </source>
</evidence>
<dbReference type="GO" id="GO:0005886">
    <property type="term" value="C:plasma membrane"/>
    <property type="evidence" value="ECO:0007669"/>
    <property type="project" value="UniProtKB-SubCell"/>
</dbReference>
<dbReference type="STRING" id="69332.A0A388KBK1"/>
<keyword evidence="12" id="KW-0675">Receptor</keyword>